<feature type="transmembrane region" description="Helical" evidence="5">
    <location>
        <begin position="130"/>
        <end position="152"/>
    </location>
</feature>
<keyword evidence="2 5" id="KW-0812">Transmembrane</keyword>
<dbReference type="InterPro" id="IPR037185">
    <property type="entry name" value="EmrE-like"/>
</dbReference>
<feature type="transmembrane region" description="Helical" evidence="5">
    <location>
        <begin position="223"/>
        <end position="242"/>
    </location>
</feature>
<evidence type="ECO:0000313" key="7">
    <source>
        <dbReference type="EMBL" id="PTX45722.1"/>
    </source>
</evidence>
<dbReference type="Proteomes" id="UP000244069">
    <property type="component" value="Unassembled WGS sequence"/>
</dbReference>
<evidence type="ECO:0000256" key="3">
    <source>
        <dbReference type="ARBA" id="ARBA00022989"/>
    </source>
</evidence>
<feature type="transmembrane region" description="Helical" evidence="5">
    <location>
        <begin position="164"/>
        <end position="182"/>
    </location>
</feature>
<gene>
    <name evidence="7" type="ORF">C8N44_12077</name>
</gene>
<keyword evidence="8" id="KW-1185">Reference proteome</keyword>
<feature type="transmembrane region" description="Helical" evidence="5">
    <location>
        <begin position="55"/>
        <end position="73"/>
    </location>
</feature>
<protein>
    <submittedName>
        <fullName evidence="7">Threonine/homoserine efflux transporter RhtA</fullName>
    </submittedName>
</protein>
<comment type="subcellular location">
    <subcellularLocation>
        <location evidence="1">Membrane</location>
        <topology evidence="1">Multi-pass membrane protein</topology>
    </subcellularLocation>
</comment>
<evidence type="ECO:0000256" key="5">
    <source>
        <dbReference type="SAM" id="Phobius"/>
    </source>
</evidence>
<name>A0A2T6APH3_9RHOB</name>
<dbReference type="SUPFAM" id="SSF103481">
    <property type="entry name" value="Multidrug resistance efflux transporter EmrE"/>
    <property type="match status" value="2"/>
</dbReference>
<feature type="transmembrane region" description="Helical" evidence="5">
    <location>
        <begin position="188"/>
        <end position="211"/>
    </location>
</feature>
<dbReference type="PANTHER" id="PTHR32322">
    <property type="entry name" value="INNER MEMBRANE TRANSPORTER"/>
    <property type="match status" value="1"/>
</dbReference>
<evidence type="ECO:0000256" key="2">
    <source>
        <dbReference type="ARBA" id="ARBA00022692"/>
    </source>
</evidence>
<feature type="transmembrane region" description="Helical" evidence="5">
    <location>
        <begin position="79"/>
        <end position="100"/>
    </location>
</feature>
<dbReference type="AlphaFoldDB" id="A0A2T6APH3"/>
<dbReference type="GO" id="GO:0016020">
    <property type="term" value="C:membrane"/>
    <property type="evidence" value="ECO:0007669"/>
    <property type="project" value="UniProtKB-SubCell"/>
</dbReference>
<feature type="transmembrane region" description="Helical" evidence="5">
    <location>
        <begin position="248"/>
        <end position="268"/>
    </location>
</feature>
<dbReference type="PANTHER" id="PTHR32322:SF9">
    <property type="entry name" value="AMINO-ACID METABOLITE EFFLUX PUMP-RELATED"/>
    <property type="match status" value="1"/>
</dbReference>
<feature type="transmembrane region" description="Helical" evidence="5">
    <location>
        <begin position="107"/>
        <end position="124"/>
    </location>
</feature>
<evidence type="ECO:0000313" key="8">
    <source>
        <dbReference type="Proteomes" id="UP000244069"/>
    </source>
</evidence>
<sequence length="271" mass="27112">MVAFAANSVLNRAAVAGGGIDAVSFGTIRLVAGAAMLAALVLLRQGRLRLGGPGRVTGVLSLLLYIYGFSLAYRALDSGMGALILFGMVQVTMFAGSLLGGERPGPARWSGAALAFGGLAWLLWPGEGVSVPPLAGLAMVLAGVGWGLYSLAGRGARDPLMSTAANFLLAAPAGVTVGLLLLPEATQLSAPGILLAVLSGAVTSGLGYALWYSVLPRIDGTTAAVAQLTVPIIAMAGGMLFLGEALSAAFVLAAVLVLGGVALSVLGGRRR</sequence>
<evidence type="ECO:0000256" key="4">
    <source>
        <dbReference type="ARBA" id="ARBA00023136"/>
    </source>
</evidence>
<dbReference type="Pfam" id="PF00892">
    <property type="entry name" value="EamA"/>
    <property type="match status" value="2"/>
</dbReference>
<evidence type="ECO:0000256" key="1">
    <source>
        <dbReference type="ARBA" id="ARBA00004141"/>
    </source>
</evidence>
<evidence type="ECO:0000259" key="6">
    <source>
        <dbReference type="Pfam" id="PF00892"/>
    </source>
</evidence>
<feature type="domain" description="EamA" evidence="6">
    <location>
        <begin position="2"/>
        <end position="123"/>
    </location>
</feature>
<comment type="caution">
    <text evidence="7">The sequence shown here is derived from an EMBL/GenBank/DDBJ whole genome shotgun (WGS) entry which is preliminary data.</text>
</comment>
<dbReference type="InterPro" id="IPR000620">
    <property type="entry name" value="EamA_dom"/>
</dbReference>
<accession>A0A2T6APH3</accession>
<proteinExistence type="predicted"/>
<keyword evidence="3 5" id="KW-1133">Transmembrane helix</keyword>
<dbReference type="InterPro" id="IPR050638">
    <property type="entry name" value="AA-Vitamin_Transporters"/>
</dbReference>
<feature type="transmembrane region" description="Helical" evidence="5">
    <location>
        <begin position="22"/>
        <end position="43"/>
    </location>
</feature>
<dbReference type="OrthoDB" id="321830at2"/>
<feature type="domain" description="EamA" evidence="6">
    <location>
        <begin position="137"/>
        <end position="265"/>
    </location>
</feature>
<reference evidence="7 8" key="1">
    <citation type="submission" date="2018-04" db="EMBL/GenBank/DDBJ databases">
        <title>Genomic Encyclopedia of Archaeal and Bacterial Type Strains, Phase II (KMG-II): from individual species to whole genera.</title>
        <authorList>
            <person name="Goeker M."/>
        </authorList>
    </citation>
    <scope>NUCLEOTIDE SEQUENCE [LARGE SCALE GENOMIC DNA]</scope>
    <source>
        <strain evidence="7 8">DSM 29329</strain>
    </source>
</reference>
<keyword evidence="4 5" id="KW-0472">Membrane</keyword>
<dbReference type="EMBL" id="QBKN01000020">
    <property type="protein sequence ID" value="PTX45722.1"/>
    <property type="molecule type" value="Genomic_DNA"/>
</dbReference>
<organism evidence="7 8">
    <name type="scientific">Allosediminivita pacifica</name>
    <dbReference type="NCBI Taxonomy" id="1267769"/>
    <lineage>
        <taxon>Bacteria</taxon>
        <taxon>Pseudomonadati</taxon>
        <taxon>Pseudomonadota</taxon>
        <taxon>Alphaproteobacteria</taxon>
        <taxon>Rhodobacterales</taxon>
        <taxon>Paracoccaceae</taxon>
        <taxon>Allosediminivita</taxon>
    </lineage>
</organism>